<dbReference type="PANTHER" id="PTHR31973">
    <property type="entry name" value="POLYPROTEIN, PUTATIVE-RELATED"/>
    <property type="match status" value="1"/>
</dbReference>
<feature type="region of interest" description="Disordered" evidence="1">
    <location>
        <begin position="76"/>
        <end position="152"/>
    </location>
</feature>
<evidence type="ECO:0000313" key="3">
    <source>
        <dbReference type="EMBL" id="CAL1380767.1"/>
    </source>
</evidence>
<feature type="compositionally biased region" description="Acidic residues" evidence="1">
    <location>
        <begin position="81"/>
        <end position="107"/>
    </location>
</feature>
<dbReference type="AlphaFoldDB" id="A0AAV2E517"/>
<name>A0AAV2E517_9ROSI</name>
<dbReference type="InterPro" id="IPR004332">
    <property type="entry name" value="Transposase_MuDR"/>
</dbReference>
<dbReference type="EMBL" id="OZ034817">
    <property type="protein sequence ID" value="CAL1380767.1"/>
    <property type="molecule type" value="Genomic_DNA"/>
</dbReference>
<protein>
    <recommendedName>
        <fullName evidence="2">Transposase MuDR plant domain-containing protein</fullName>
    </recommendedName>
</protein>
<proteinExistence type="predicted"/>
<accession>A0AAV2E517</accession>
<dbReference type="Pfam" id="PF03108">
    <property type="entry name" value="DBD_Tnp_Mut"/>
    <property type="match status" value="1"/>
</dbReference>
<reference evidence="3 4" key="1">
    <citation type="submission" date="2024-04" db="EMBL/GenBank/DDBJ databases">
        <authorList>
            <person name="Fracassetti M."/>
        </authorList>
    </citation>
    <scope>NUCLEOTIDE SEQUENCE [LARGE SCALE GENOMIC DNA]</scope>
</reference>
<feature type="domain" description="Transposase MuDR plant" evidence="2">
    <location>
        <begin position="170"/>
        <end position="228"/>
    </location>
</feature>
<sequence length="349" mass="40089">MADSWDELAGENDPNQIAHDEALLGTNNIGVASIAPDIYHVYDSDDAMTSDDEYHEARANLRAYGEGRKRRVITRVAGGGEEVDQLEKFEEDDSDNGEEEGEDDEPSEQPQPPQEGNGEGSQHSNYTLSEDSDHVRGNLSNEEGDELHDDSPRYDPLCNHKTLPFVCKMKFYGVEQFKDGVVRHVVAHGACLRWIRSNPTRREVKCKDDNCPWKLYASWFRKDKCFMIRKVGLPHSCARRLSVNQVTTKWIASDMLETFRINAEWAPEQIMAEVKLKHNMEVKMRTCYKAKLEANKILSGFLSDEYNVIMRYVAELKKRDREGRFQLEVDPHPDEDNCLFKRLYVGFSC</sequence>
<dbReference type="PANTHER" id="PTHR31973:SF187">
    <property type="entry name" value="MUTATOR TRANSPOSASE MUDRA PROTEIN"/>
    <property type="match status" value="1"/>
</dbReference>
<keyword evidence="4" id="KW-1185">Reference proteome</keyword>
<evidence type="ECO:0000259" key="2">
    <source>
        <dbReference type="Pfam" id="PF03108"/>
    </source>
</evidence>
<evidence type="ECO:0000256" key="1">
    <source>
        <dbReference type="SAM" id="MobiDB-lite"/>
    </source>
</evidence>
<organism evidence="3 4">
    <name type="scientific">Linum trigynum</name>
    <dbReference type="NCBI Taxonomy" id="586398"/>
    <lineage>
        <taxon>Eukaryota</taxon>
        <taxon>Viridiplantae</taxon>
        <taxon>Streptophyta</taxon>
        <taxon>Embryophyta</taxon>
        <taxon>Tracheophyta</taxon>
        <taxon>Spermatophyta</taxon>
        <taxon>Magnoliopsida</taxon>
        <taxon>eudicotyledons</taxon>
        <taxon>Gunneridae</taxon>
        <taxon>Pentapetalae</taxon>
        <taxon>rosids</taxon>
        <taxon>fabids</taxon>
        <taxon>Malpighiales</taxon>
        <taxon>Linaceae</taxon>
        <taxon>Linum</taxon>
    </lineage>
</organism>
<gene>
    <name evidence="3" type="ORF">LTRI10_LOCUS22190</name>
</gene>
<evidence type="ECO:0000313" key="4">
    <source>
        <dbReference type="Proteomes" id="UP001497516"/>
    </source>
</evidence>
<dbReference type="Proteomes" id="UP001497516">
    <property type="component" value="Chromosome 4"/>
</dbReference>